<feature type="region of interest" description="Disordered" evidence="1">
    <location>
        <begin position="137"/>
        <end position="158"/>
    </location>
</feature>
<name>A0A4V6D2T3_SETVI</name>
<dbReference type="Gramene" id="TKV99814">
    <property type="protein sequence ID" value="TKV99814"/>
    <property type="gene ID" value="SEVIR_8G068450v2"/>
</dbReference>
<evidence type="ECO:0000313" key="3">
    <source>
        <dbReference type="Proteomes" id="UP000298652"/>
    </source>
</evidence>
<evidence type="ECO:0008006" key="4">
    <source>
        <dbReference type="Google" id="ProtNLM"/>
    </source>
</evidence>
<gene>
    <name evidence="2" type="ORF">SEVIR_8G068450v2</name>
</gene>
<reference evidence="2 3" key="1">
    <citation type="submission" date="2019-03" db="EMBL/GenBank/DDBJ databases">
        <title>WGS assembly of Setaria viridis.</title>
        <authorList>
            <person name="Huang P."/>
            <person name="Jenkins J."/>
            <person name="Grimwood J."/>
            <person name="Barry K."/>
            <person name="Healey A."/>
            <person name="Mamidi S."/>
            <person name="Sreedasyam A."/>
            <person name="Shu S."/>
            <person name="Feldman M."/>
            <person name="Wu J."/>
            <person name="Yu Y."/>
            <person name="Chen C."/>
            <person name="Johnson J."/>
            <person name="Rokhsar D."/>
            <person name="Baxter I."/>
            <person name="Schmutz J."/>
            <person name="Brutnell T."/>
            <person name="Kellogg E."/>
        </authorList>
    </citation>
    <scope>NUCLEOTIDE SEQUENCE [LARGE SCALE GENOMIC DNA]</scope>
    <source>
        <strain evidence="3">cv. A10</strain>
    </source>
</reference>
<proteinExistence type="predicted"/>
<dbReference type="EMBL" id="CM016559">
    <property type="protein sequence ID" value="TKV99816.1"/>
    <property type="molecule type" value="Genomic_DNA"/>
</dbReference>
<dbReference type="EMBL" id="CM016559">
    <property type="protein sequence ID" value="TKV99814.1"/>
    <property type="molecule type" value="Genomic_DNA"/>
</dbReference>
<dbReference type="Gramene" id="TKV99816">
    <property type="protein sequence ID" value="TKV99816"/>
    <property type="gene ID" value="SEVIR_8G068450v2"/>
</dbReference>
<protein>
    <recommendedName>
        <fullName evidence="4">F-box associated domain-containing protein</fullName>
    </recommendedName>
</protein>
<dbReference type="AlphaFoldDB" id="A0A4V6D2T3"/>
<evidence type="ECO:0000256" key="1">
    <source>
        <dbReference type="SAM" id="MobiDB-lite"/>
    </source>
</evidence>
<keyword evidence="3" id="KW-1185">Reference proteome</keyword>
<sequence>MLAFNVDDDTATFAKLPPAGWRMSELMEVWGRPCVATEYVRGGTMLWTLTPEHQWELRCSFAAVPSPPRGFAGAGDMVHGAWDCGDSLLFVMFCDGRGCMYEYGLQETAAVVAREVDDGAAAARDLLPAELRGWPRSAGATGRRSYLRRPSSAMLPRGPTSVMASGISPPAVAGPTRAPSLCGSAAGACWSC</sequence>
<organism evidence="2 3">
    <name type="scientific">Setaria viridis</name>
    <name type="common">Green bristlegrass</name>
    <name type="synonym">Setaria italica subsp. viridis</name>
    <dbReference type="NCBI Taxonomy" id="4556"/>
    <lineage>
        <taxon>Eukaryota</taxon>
        <taxon>Viridiplantae</taxon>
        <taxon>Streptophyta</taxon>
        <taxon>Embryophyta</taxon>
        <taxon>Tracheophyta</taxon>
        <taxon>Spermatophyta</taxon>
        <taxon>Magnoliopsida</taxon>
        <taxon>Liliopsida</taxon>
        <taxon>Poales</taxon>
        <taxon>Poaceae</taxon>
        <taxon>PACMAD clade</taxon>
        <taxon>Panicoideae</taxon>
        <taxon>Panicodae</taxon>
        <taxon>Paniceae</taxon>
        <taxon>Cenchrinae</taxon>
        <taxon>Setaria</taxon>
    </lineage>
</organism>
<dbReference type="Proteomes" id="UP000298652">
    <property type="component" value="Chromosome 8"/>
</dbReference>
<dbReference type="EMBL" id="CM016559">
    <property type="protein sequence ID" value="TKV99815.1"/>
    <property type="molecule type" value="Genomic_DNA"/>
</dbReference>
<evidence type="ECO:0000313" key="2">
    <source>
        <dbReference type="EMBL" id="TKV99815.1"/>
    </source>
</evidence>
<accession>A0A4V6D2T3</accession>
<dbReference type="Gramene" id="TKV99815">
    <property type="protein sequence ID" value="TKV99815"/>
    <property type="gene ID" value="SEVIR_8G068450v2"/>
</dbReference>